<dbReference type="SUPFAM" id="SSF50494">
    <property type="entry name" value="Trypsin-like serine proteases"/>
    <property type="match status" value="1"/>
</dbReference>
<accession>A0AAU3I6G1</accession>
<dbReference type="InterPro" id="IPR043504">
    <property type="entry name" value="Peptidase_S1_PA_chymotrypsin"/>
</dbReference>
<feature type="domain" description="Effector-associated" evidence="1">
    <location>
        <begin position="256"/>
        <end position="334"/>
    </location>
</feature>
<dbReference type="InterPro" id="IPR045431">
    <property type="entry name" value="EAD2"/>
</dbReference>
<evidence type="ECO:0000259" key="1">
    <source>
        <dbReference type="Pfam" id="PF19956"/>
    </source>
</evidence>
<reference evidence="2" key="1">
    <citation type="submission" date="2022-10" db="EMBL/GenBank/DDBJ databases">
        <title>The complete genomes of actinobacterial strains from the NBC collection.</title>
        <authorList>
            <person name="Joergensen T.S."/>
            <person name="Alvarez Arevalo M."/>
            <person name="Sterndorff E.B."/>
            <person name="Faurdal D."/>
            <person name="Vuksanovic O."/>
            <person name="Mourched A.-S."/>
            <person name="Charusanti P."/>
            <person name="Shaw S."/>
            <person name="Blin K."/>
            <person name="Weber T."/>
        </authorList>
    </citation>
    <scope>NUCLEOTIDE SEQUENCE</scope>
    <source>
        <strain evidence="2">NBC_01393</strain>
    </source>
</reference>
<proteinExistence type="predicted"/>
<organism evidence="2">
    <name type="scientific">Streptomyces sp. NBC_01393</name>
    <dbReference type="NCBI Taxonomy" id="2903851"/>
    <lineage>
        <taxon>Bacteria</taxon>
        <taxon>Bacillati</taxon>
        <taxon>Actinomycetota</taxon>
        <taxon>Actinomycetes</taxon>
        <taxon>Kitasatosporales</taxon>
        <taxon>Streptomycetaceae</taxon>
        <taxon>Streptomyces</taxon>
    </lineage>
</organism>
<dbReference type="InterPro" id="IPR009003">
    <property type="entry name" value="Peptidase_S1_PA"/>
</dbReference>
<dbReference type="Gene3D" id="2.40.10.10">
    <property type="entry name" value="Trypsin-like serine proteases"/>
    <property type="match status" value="1"/>
</dbReference>
<dbReference type="Pfam" id="PF19956">
    <property type="entry name" value="EAD2"/>
    <property type="match status" value="1"/>
</dbReference>
<sequence length="341" mass="37253">MAEVLWQGISGPGRRGTGYRVSEHHVITSAHVVAGQVSALRVRFEADRPAEWSTGARVALCSDAADLALLELADTPPLSGAVLAHPRFSGVPDTDATLQVSAVGFPLFKMRTAAVGSGHVEPEVATRYRDSCHLDGRVSVLSNRREGTLEVGVSPPADEVDPRRSPWEGMSGAAVWYGDAIIGVMARHHRADGLNRLAACRVSRWYEVLRDEELEMMRRHAGLPLSLPCAGEPAPFVLPPQLLSHLSPAEIWQLTDAIVVLPAVRRPDGLDSVLEESDPLLAVQRPRDSRLRSEVHGLLLTCRRYPGTFGTLVDALRNWEQGSDEVRQVERAVERLALKYG</sequence>
<protein>
    <submittedName>
        <fullName evidence="2">Trypsin-like peptidase domain-containing protein</fullName>
    </submittedName>
</protein>
<evidence type="ECO:0000313" key="2">
    <source>
        <dbReference type="EMBL" id="WTZ13069.1"/>
    </source>
</evidence>
<dbReference type="Pfam" id="PF13365">
    <property type="entry name" value="Trypsin_2"/>
    <property type="match status" value="1"/>
</dbReference>
<name>A0AAU3I6G1_9ACTN</name>
<gene>
    <name evidence="2" type="ORF">OG699_37010</name>
</gene>
<dbReference type="EMBL" id="CP109546">
    <property type="protein sequence ID" value="WTZ13069.1"/>
    <property type="molecule type" value="Genomic_DNA"/>
</dbReference>
<dbReference type="AlphaFoldDB" id="A0AAU3I6G1"/>